<dbReference type="Proteomes" id="UP000245252">
    <property type="component" value="Unassembled WGS sequence"/>
</dbReference>
<keyword evidence="4" id="KW-1185">Reference proteome</keyword>
<dbReference type="InterPro" id="IPR005532">
    <property type="entry name" value="SUMF_dom"/>
</dbReference>
<reference evidence="3 4" key="1">
    <citation type="submission" date="2018-05" db="EMBL/GenBank/DDBJ databases">
        <title>The draft genome of strain NS-104.</title>
        <authorList>
            <person name="Hang P."/>
            <person name="Jiang J."/>
        </authorList>
    </citation>
    <scope>NUCLEOTIDE SEQUENCE [LARGE SCALE GENOMIC DNA]</scope>
    <source>
        <strain evidence="3 4">NS-104</strain>
    </source>
</reference>
<dbReference type="EMBL" id="QFBC01000009">
    <property type="protein sequence ID" value="PWE54693.1"/>
    <property type="molecule type" value="Genomic_DNA"/>
</dbReference>
<gene>
    <name evidence="3" type="ORF">DEM27_19455</name>
</gene>
<dbReference type="InterPro" id="IPR042095">
    <property type="entry name" value="SUMF_sf"/>
</dbReference>
<protein>
    <submittedName>
        <fullName evidence="3">Nitrate reductase</fullName>
    </submittedName>
</protein>
<dbReference type="PANTHER" id="PTHR23150">
    <property type="entry name" value="SULFATASE MODIFYING FACTOR 1, 2"/>
    <property type="match status" value="1"/>
</dbReference>
<accession>A0A2U2DN18</accession>
<dbReference type="PANTHER" id="PTHR23150:SF19">
    <property type="entry name" value="FORMYLGLYCINE-GENERATING ENZYME"/>
    <property type="match status" value="1"/>
</dbReference>
<dbReference type="RefSeq" id="WP_109459913.1">
    <property type="nucleotide sequence ID" value="NZ_QFBC01000009.1"/>
</dbReference>
<evidence type="ECO:0000313" key="4">
    <source>
        <dbReference type="Proteomes" id="UP000245252"/>
    </source>
</evidence>
<name>A0A2U2DN18_9HYPH</name>
<dbReference type="Gene3D" id="3.90.1580.10">
    <property type="entry name" value="paralog of FGE (formylglycine-generating enzyme)"/>
    <property type="match status" value="1"/>
</dbReference>
<proteinExistence type="predicted"/>
<dbReference type="InterPro" id="IPR016187">
    <property type="entry name" value="CTDL_fold"/>
</dbReference>
<evidence type="ECO:0000256" key="1">
    <source>
        <dbReference type="SAM" id="Phobius"/>
    </source>
</evidence>
<organism evidence="3 4">
    <name type="scientific">Metarhizobium album</name>
    <dbReference type="NCBI Taxonomy" id="2182425"/>
    <lineage>
        <taxon>Bacteria</taxon>
        <taxon>Pseudomonadati</taxon>
        <taxon>Pseudomonadota</taxon>
        <taxon>Alphaproteobacteria</taxon>
        <taxon>Hyphomicrobiales</taxon>
        <taxon>Rhizobiaceae</taxon>
        <taxon>Metarhizobium</taxon>
    </lineage>
</organism>
<feature type="domain" description="Sulfatase-modifying factor enzyme-like" evidence="2">
    <location>
        <begin position="47"/>
        <end position="282"/>
    </location>
</feature>
<keyword evidence="1" id="KW-1133">Transmembrane helix</keyword>
<keyword evidence="1" id="KW-0812">Transmembrane</keyword>
<dbReference type="SUPFAM" id="SSF56436">
    <property type="entry name" value="C-type lectin-like"/>
    <property type="match status" value="1"/>
</dbReference>
<feature type="transmembrane region" description="Helical" evidence="1">
    <location>
        <begin position="12"/>
        <end position="35"/>
    </location>
</feature>
<dbReference type="Pfam" id="PF03781">
    <property type="entry name" value="FGE-sulfatase"/>
    <property type="match status" value="1"/>
</dbReference>
<dbReference type="InterPro" id="IPR051043">
    <property type="entry name" value="Sulfatase_Mod_Factor_Kinase"/>
</dbReference>
<evidence type="ECO:0000313" key="3">
    <source>
        <dbReference type="EMBL" id="PWE54693.1"/>
    </source>
</evidence>
<comment type="caution">
    <text evidence="3">The sequence shown here is derived from an EMBL/GenBank/DDBJ whole genome shotgun (WGS) entry which is preliminary data.</text>
</comment>
<dbReference type="AlphaFoldDB" id="A0A2U2DN18"/>
<dbReference type="GO" id="GO:0120147">
    <property type="term" value="F:formylglycine-generating oxidase activity"/>
    <property type="evidence" value="ECO:0007669"/>
    <property type="project" value="TreeGrafter"/>
</dbReference>
<keyword evidence="1" id="KW-0472">Membrane</keyword>
<sequence length="317" mass="34112">MAEHAKKHGVSLLSIAIPFATVIGFSAGIAGQLGYLERTATTTSAELAQTVTVPANSFAYRADGEFYKNGFAVDGPMIEKTVSAGLTIMKYQVSEAEYGRCVEDGACGAIPPAHVHGSAFPATGVSYDDATAYARWFSKKTGEAWGLPTHEQIAFAAGSKFPDDALGVDPDSRNPALRWLADYEREVRRKAEGDPEPKVRGHFGENEYGLADFGGNVWEWTTTCHRRVDLAGAAPAKTSSICGIYVTVGQHNSPMSSFVRDPKTGGCAVGTPPANLGFRLVRDDRWYASVVMRLRDRGIISQWLAAETTVGKLSAER</sequence>
<dbReference type="OrthoDB" id="9768004at2"/>
<evidence type="ECO:0000259" key="2">
    <source>
        <dbReference type="Pfam" id="PF03781"/>
    </source>
</evidence>